<dbReference type="PANTHER" id="PTHR31713:SF55">
    <property type="entry name" value="OS11G0663100 PROTEIN"/>
    <property type="match status" value="1"/>
</dbReference>
<dbReference type="GO" id="GO:0005634">
    <property type="term" value="C:nucleus"/>
    <property type="evidence" value="ECO:0007669"/>
    <property type="project" value="TreeGrafter"/>
</dbReference>
<dbReference type="Pfam" id="PF07887">
    <property type="entry name" value="Calmodulin_bind"/>
    <property type="match status" value="1"/>
</dbReference>
<dbReference type="GO" id="GO:0043565">
    <property type="term" value="F:sequence-specific DNA binding"/>
    <property type="evidence" value="ECO:0007669"/>
    <property type="project" value="TreeGrafter"/>
</dbReference>
<accession>A0AAQ3X7G2</accession>
<feature type="region of interest" description="Disordered" evidence="2">
    <location>
        <begin position="91"/>
        <end position="152"/>
    </location>
</feature>
<feature type="compositionally biased region" description="Polar residues" evidence="2">
    <location>
        <begin position="95"/>
        <end position="105"/>
    </location>
</feature>
<feature type="compositionally biased region" description="Low complexity" evidence="2">
    <location>
        <begin position="30"/>
        <end position="49"/>
    </location>
</feature>
<evidence type="ECO:0000313" key="5">
    <source>
        <dbReference type="Proteomes" id="UP001341281"/>
    </source>
</evidence>
<dbReference type="GO" id="GO:0003700">
    <property type="term" value="F:DNA-binding transcription factor activity"/>
    <property type="evidence" value="ECO:0007669"/>
    <property type="project" value="TreeGrafter"/>
</dbReference>
<name>A0AAQ3X7G2_PASNO</name>
<dbReference type="AlphaFoldDB" id="A0AAQ3X7G2"/>
<dbReference type="GO" id="GO:0080142">
    <property type="term" value="P:regulation of salicylic acid biosynthetic process"/>
    <property type="evidence" value="ECO:0007669"/>
    <property type="project" value="TreeGrafter"/>
</dbReference>
<dbReference type="EMBL" id="CP144752">
    <property type="protein sequence ID" value="WVZ88678.1"/>
    <property type="molecule type" value="Genomic_DNA"/>
</dbReference>
<dbReference type="InterPro" id="IPR012416">
    <property type="entry name" value="CBP60"/>
</dbReference>
<protein>
    <recommendedName>
        <fullName evidence="3">Calmodulin binding protein-like N-terminal domain-containing protein</fullName>
    </recommendedName>
</protein>
<evidence type="ECO:0000256" key="2">
    <source>
        <dbReference type="SAM" id="MobiDB-lite"/>
    </source>
</evidence>
<gene>
    <name evidence="4" type="ORF">U9M48_035170</name>
</gene>
<dbReference type="PANTHER" id="PTHR31713">
    <property type="entry name" value="OS02G0177800 PROTEIN"/>
    <property type="match status" value="1"/>
</dbReference>
<reference evidence="4 5" key="1">
    <citation type="submission" date="2024-02" db="EMBL/GenBank/DDBJ databases">
        <title>High-quality chromosome-scale genome assembly of Pensacola bahiagrass (Paspalum notatum Flugge var. saurae).</title>
        <authorList>
            <person name="Vega J.M."/>
            <person name="Podio M."/>
            <person name="Orjuela J."/>
            <person name="Siena L.A."/>
            <person name="Pessino S.C."/>
            <person name="Combes M.C."/>
            <person name="Mariac C."/>
            <person name="Albertini E."/>
            <person name="Pupilli F."/>
            <person name="Ortiz J.P.A."/>
            <person name="Leblanc O."/>
        </authorList>
    </citation>
    <scope>NUCLEOTIDE SEQUENCE [LARGE SCALE GENOMIC DNA]</scope>
    <source>
        <strain evidence="4">R1</strain>
        <tissue evidence="4">Leaf</tissue>
    </source>
</reference>
<dbReference type="GO" id="GO:0005516">
    <property type="term" value="F:calmodulin binding"/>
    <property type="evidence" value="ECO:0007669"/>
    <property type="project" value="InterPro"/>
</dbReference>
<proteinExistence type="predicted"/>
<feature type="coiled-coil region" evidence="1">
    <location>
        <begin position="312"/>
        <end position="339"/>
    </location>
</feature>
<dbReference type="InterPro" id="IPR046831">
    <property type="entry name" value="Calmodulin_bind_N"/>
</dbReference>
<evidence type="ECO:0000256" key="1">
    <source>
        <dbReference type="SAM" id="Coils"/>
    </source>
</evidence>
<dbReference type="Proteomes" id="UP001341281">
    <property type="component" value="Chromosome 08"/>
</dbReference>
<feature type="compositionally biased region" description="Low complexity" evidence="2">
    <location>
        <begin position="1"/>
        <end position="11"/>
    </location>
</feature>
<keyword evidence="5" id="KW-1185">Reference proteome</keyword>
<evidence type="ECO:0000259" key="3">
    <source>
        <dbReference type="Pfam" id="PF07887"/>
    </source>
</evidence>
<feature type="domain" description="Calmodulin binding protein-like N-terminal" evidence="3">
    <location>
        <begin position="372"/>
        <end position="516"/>
    </location>
</feature>
<organism evidence="4 5">
    <name type="scientific">Paspalum notatum var. saurae</name>
    <dbReference type="NCBI Taxonomy" id="547442"/>
    <lineage>
        <taxon>Eukaryota</taxon>
        <taxon>Viridiplantae</taxon>
        <taxon>Streptophyta</taxon>
        <taxon>Embryophyta</taxon>
        <taxon>Tracheophyta</taxon>
        <taxon>Spermatophyta</taxon>
        <taxon>Magnoliopsida</taxon>
        <taxon>Liliopsida</taxon>
        <taxon>Poales</taxon>
        <taxon>Poaceae</taxon>
        <taxon>PACMAD clade</taxon>
        <taxon>Panicoideae</taxon>
        <taxon>Andropogonodae</taxon>
        <taxon>Paspaleae</taxon>
        <taxon>Paspalinae</taxon>
        <taxon>Paspalum</taxon>
    </lineage>
</organism>
<feature type="region of interest" description="Disordered" evidence="2">
    <location>
        <begin position="1"/>
        <end position="49"/>
    </location>
</feature>
<keyword evidence="1" id="KW-0175">Coiled coil</keyword>
<evidence type="ECO:0000313" key="4">
    <source>
        <dbReference type="EMBL" id="WVZ88678.1"/>
    </source>
</evidence>
<sequence>MSYLTTSSSTSDAALSPPRTANSRSKEEVSSMSLPATPAPSPSSHAHGGCACAGCRATAPPPMRSATLAVSGAGAALLSSPAACRWRAPEGLKQPSASRHSSSTPPGDEAAGGPDLPASLAGGAVGGNSGGDDAHVSKVRRTGGHGGLERSEGKEAGEWAFLIWERRRHCLNGNLQEEVGFVEQTPGIVITGQEAEHKEIPDKDGMVDCNPGTRHNGARAAIEQREQQFRWRRGGAGVSLTVFRISVTEILLEVLAAERALRVRSSSLLHESPISWQSAKQKVAVFSSWEAEYIAATTVAYHAVWAKQMLLLEEMRTMMQKQNEKMESMFRENHDLREKVSCLMADISRLDGYLQKSSASGILSDQQCSTPLQLKFLNSCKNDKYSKHKIEADDKTPLKVAIFNHKNEIITSEPFSSMRVHVVPIHGDFDHDHKGQWTEKHFCSKIVSGRPGKEHLLSGDLYIRLQNGVGYLNAAKFQDNSSFVASKRFKLGVMAADERISQRIQEGISDSFAVKDVRGYCKLLLFLF</sequence>